<dbReference type="Proteomes" id="UP000215383">
    <property type="component" value="Chromosome 1"/>
</dbReference>
<keyword evidence="6" id="KW-0732">Signal</keyword>
<feature type="signal peptide" evidence="6">
    <location>
        <begin position="1"/>
        <end position="29"/>
    </location>
</feature>
<dbReference type="AlphaFoldDB" id="A0A239U4R7"/>
<dbReference type="EMBL" id="LT906446">
    <property type="protein sequence ID" value="SNV04832.1"/>
    <property type="molecule type" value="Genomic_DNA"/>
</dbReference>
<feature type="chain" id="PRO_5018564404" evidence="6">
    <location>
        <begin position="30"/>
        <end position="599"/>
    </location>
</feature>
<keyword evidence="10" id="KW-1185">Reference proteome</keyword>
<evidence type="ECO:0000256" key="2">
    <source>
        <dbReference type="ARBA" id="ARBA00022801"/>
    </source>
</evidence>
<name>A0A239U4R7_9FIRM</name>
<dbReference type="RefSeq" id="WP_027889983.1">
    <property type="nucleotide sequence ID" value="NZ_CALXYH010000003.1"/>
</dbReference>
<keyword evidence="4 9" id="KW-0326">Glycosidase</keyword>
<evidence type="ECO:0000256" key="1">
    <source>
        <dbReference type="ARBA" id="ARBA00007072"/>
    </source>
</evidence>
<dbReference type="InterPro" id="IPR014756">
    <property type="entry name" value="Ig_E-set"/>
</dbReference>
<dbReference type="InterPro" id="IPR013783">
    <property type="entry name" value="Ig-like_fold"/>
</dbReference>
<dbReference type="PANTHER" id="PTHR22298">
    <property type="entry name" value="ENDO-1,4-BETA-GLUCANASE"/>
    <property type="match status" value="1"/>
</dbReference>
<dbReference type="Pfam" id="PF00759">
    <property type="entry name" value="Glyco_hydro_9"/>
    <property type="match status" value="1"/>
</dbReference>
<reference evidence="9 10" key="1">
    <citation type="submission" date="2017-06" db="EMBL/GenBank/DDBJ databases">
        <authorList>
            <consortium name="Pathogen Informatics"/>
        </authorList>
    </citation>
    <scope>NUCLEOTIDE SEQUENCE [LARGE SCALE GENOMIC DNA]</scope>
    <source>
        <strain evidence="9 10">NCTC10570</strain>
    </source>
</reference>
<evidence type="ECO:0000313" key="9">
    <source>
        <dbReference type="EMBL" id="SNV04832.1"/>
    </source>
</evidence>
<dbReference type="InterPro" id="IPR001701">
    <property type="entry name" value="Glyco_hydro_9"/>
</dbReference>
<dbReference type="GO" id="GO:0008810">
    <property type="term" value="F:cellulase activity"/>
    <property type="evidence" value="ECO:0007669"/>
    <property type="project" value="UniProtKB-EC"/>
</dbReference>
<dbReference type="SUPFAM" id="SSF81296">
    <property type="entry name" value="E set domains"/>
    <property type="match status" value="1"/>
</dbReference>
<evidence type="ECO:0000256" key="6">
    <source>
        <dbReference type="SAM" id="SignalP"/>
    </source>
</evidence>
<dbReference type="Pfam" id="PF02927">
    <property type="entry name" value="CelD_N"/>
    <property type="match status" value="1"/>
</dbReference>
<evidence type="ECO:0000259" key="7">
    <source>
        <dbReference type="Pfam" id="PF00759"/>
    </source>
</evidence>
<evidence type="ECO:0000259" key="8">
    <source>
        <dbReference type="Pfam" id="PF02927"/>
    </source>
</evidence>
<dbReference type="eggNOG" id="COG3291">
    <property type="taxonomic scope" value="Bacteria"/>
</dbReference>
<organism evidence="9 10">
    <name type="scientific">Megamonas hypermegale</name>
    <dbReference type="NCBI Taxonomy" id="158847"/>
    <lineage>
        <taxon>Bacteria</taxon>
        <taxon>Bacillati</taxon>
        <taxon>Bacillota</taxon>
        <taxon>Negativicutes</taxon>
        <taxon>Selenomonadales</taxon>
        <taxon>Selenomonadaceae</taxon>
        <taxon>Megamonas</taxon>
    </lineage>
</organism>
<feature type="domain" description="Cellulase Ig-like" evidence="8">
    <location>
        <begin position="32"/>
        <end position="110"/>
    </location>
</feature>
<accession>A0A239U4R7</accession>
<protein>
    <submittedName>
        <fullName evidence="9">Endoglucanase D</fullName>
        <ecNumber evidence="9">3.2.1.4</ecNumber>
    </submittedName>
</protein>
<dbReference type="InterPro" id="IPR004197">
    <property type="entry name" value="Cellulase_Ig-like"/>
</dbReference>
<evidence type="ECO:0000256" key="5">
    <source>
        <dbReference type="ARBA" id="ARBA00023326"/>
    </source>
</evidence>
<dbReference type="InterPro" id="IPR012341">
    <property type="entry name" value="6hp_glycosidase-like_sf"/>
</dbReference>
<comment type="similarity">
    <text evidence="1">Belongs to the glycosyl hydrolase 9 (cellulase E) family.</text>
</comment>
<dbReference type="GeneID" id="78508034"/>
<proteinExistence type="inferred from homology"/>
<dbReference type="CDD" id="cd02850">
    <property type="entry name" value="E_set_Cellulase_N"/>
    <property type="match status" value="1"/>
</dbReference>
<evidence type="ECO:0000313" key="10">
    <source>
        <dbReference type="Proteomes" id="UP000215383"/>
    </source>
</evidence>
<dbReference type="GO" id="GO:0000272">
    <property type="term" value="P:polysaccharide catabolic process"/>
    <property type="evidence" value="ECO:0007669"/>
    <property type="project" value="UniProtKB-KW"/>
</dbReference>
<dbReference type="Gene3D" id="1.50.10.10">
    <property type="match status" value="1"/>
</dbReference>
<dbReference type="SUPFAM" id="SSF48208">
    <property type="entry name" value="Six-hairpin glycosidases"/>
    <property type="match status" value="1"/>
</dbReference>
<sequence length="599" mass="67084">MFSKKKLLQFALAGIVLVNTNMLFSVSEAADDGIHVDQVGYLTNHDKVAMVADAKDKTFEIIDTKTNKVVFTGKLSAPKYDAMSEETLSKADFTNLKTPGTYILKVGNRESYDFEIGDNVYAVPTVQSWRSYTLSRSNTPIDDTNVSGLKLNGGHPQDKEAQVYFTDKLNKKGDVVDVSGGWYDAGDYGKYITTAGLSSAELMLAYEANPDHFTKGQLVFPKGVNSEANLPDVLSEVKFEIDWMRKMQRQDGSTFHKVAGLTWPSFEISPDTDTQQRYIFSTATYSSAIYGASLAIGARVYEPFDKTYAQDLKKDAERVWEYLQKNPNPIYRVDEGQENGSGPYNKNTDIEERLWLSAEMFLTTGDKKYENYLQQEKERLTDKPSFFTWDNTLALAQFAYAKAPNADKKLQTEVSNAFISYAEDILKKINSDGFECALAENEYTWASTKNALTQADILLMAYQLQPKQEYLDGALSQIHYLFGRNSLNKSFMTGVGDNPPEHPHNRIHESTGAYVSGLVVGGPNHVIGGDPDQTKYLESGHIPVAKSYIDVLTSWSTNEYAIDYTAAAVYALSWFTEPEIIDKAQLKLNRDFPSITLKK</sequence>
<keyword evidence="2 9" id="KW-0378">Hydrolase</keyword>
<feature type="domain" description="Glycoside hydrolase family 9" evidence="7">
    <location>
        <begin position="127"/>
        <end position="572"/>
    </location>
</feature>
<gene>
    <name evidence="9" type="primary">celD</name>
    <name evidence="9" type="ORF">SAMEA4364220_02050</name>
</gene>
<keyword evidence="5" id="KW-0624">Polysaccharide degradation</keyword>
<dbReference type="EC" id="3.2.1.4" evidence="9"/>
<keyword evidence="3" id="KW-0119">Carbohydrate metabolism</keyword>
<dbReference type="Gene3D" id="2.60.40.10">
    <property type="entry name" value="Immunoglobulins"/>
    <property type="match status" value="1"/>
</dbReference>
<evidence type="ECO:0000256" key="4">
    <source>
        <dbReference type="ARBA" id="ARBA00023295"/>
    </source>
</evidence>
<evidence type="ECO:0000256" key="3">
    <source>
        <dbReference type="ARBA" id="ARBA00023277"/>
    </source>
</evidence>
<dbReference type="InterPro" id="IPR008928">
    <property type="entry name" value="6-hairpin_glycosidase_sf"/>
</dbReference>